<gene>
    <name evidence="3" type="ORF">DL240_18575</name>
</gene>
<feature type="chain" id="PRO_5016433757" description="Disintegrin domain-containing protein" evidence="2">
    <location>
        <begin position="25"/>
        <end position="265"/>
    </location>
</feature>
<reference evidence="3 4" key="1">
    <citation type="submission" date="2018-05" db="EMBL/GenBank/DDBJ databases">
        <title>Lujinxingia marina gen. nov. sp. nov., a new facultative anaerobic member of the class Deltaproteobacteria, and proposal of Lujinxingaceae fam. nov.</title>
        <authorList>
            <person name="Li C.-M."/>
        </authorList>
    </citation>
    <scope>NUCLEOTIDE SEQUENCE [LARGE SCALE GENOMIC DNA]</scope>
    <source>
        <strain evidence="3 4">B210</strain>
    </source>
</reference>
<dbReference type="EMBL" id="QHKO01000014">
    <property type="protein sequence ID" value="RAL20116.1"/>
    <property type="molecule type" value="Genomic_DNA"/>
</dbReference>
<evidence type="ECO:0000313" key="4">
    <source>
        <dbReference type="Proteomes" id="UP000249169"/>
    </source>
</evidence>
<organism evidence="3 4">
    <name type="scientific">Lujinxingia litoralis</name>
    <dbReference type="NCBI Taxonomy" id="2211119"/>
    <lineage>
        <taxon>Bacteria</taxon>
        <taxon>Deltaproteobacteria</taxon>
        <taxon>Bradymonadales</taxon>
        <taxon>Lujinxingiaceae</taxon>
        <taxon>Lujinxingia</taxon>
    </lineage>
</organism>
<evidence type="ECO:0000256" key="2">
    <source>
        <dbReference type="SAM" id="SignalP"/>
    </source>
</evidence>
<dbReference type="Proteomes" id="UP000249169">
    <property type="component" value="Unassembled WGS sequence"/>
</dbReference>
<evidence type="ECO:0000313" key="3">
    <source>
        <dbReference type="EMBL" id="RAL20116.1"/>
    </source>
</evidence>
<feature type="region of interest" description="Disordered" evidence="1">
    <location>
        <begin position="29"/>
        <end position="48"/>
    </location>
</feature>
<evidence type="ECO:0008006" key="5">
    <source>
        <dbReference type="Google" id="ProtNLM"/>
    </source>
</evidence>
<keyword evidence="2" id="KW-0732">Signal</keyword>
<evidence type="ECO:0000256" key="1">
    <source>
        <dbReference type="SAM" id="MobiDB-lite"/>
    </source>
</evidence>
<accession>A0A328C0L3</accession>
<sequence length="265" mass="27344">MKMIRMSVLALLVGGLVVGCSADADVPEESDAEVLNDASGEPDGGDADQQDTCLALPSCQEGYEEVATCEGVEGCVEETLCGESIACAPAAGCTAEPTCAEYEDEVDACGESATCREVSECGKTIVCETHDTCAALPECQSGSEEVDSCEGRESCEAVTVCDTTIYCAEVESGGCNPADYLCPMGMERVEGSECIVDLGLDSDMMCFTSKACPGEDVFCRGSVVDCTQSYEVCPAGFGLADACEATDGSCGVSVVCQDVSACERL</sequence>
<comment type="caution">
    <text evidence="3">The sequence shown here is derived from an EMBL/GenBank/DDBJ whole genome shotgun (WGS) entry which is preliminary data.</text>
</comment>
<keyword evidence="4" id="KW-1185">Reference proteome</keyword>
<dbReference type="AlphaFoldDB" id="A0A328C0L3"/>
<protein>
    <recommendedName>
        <fullName evidence="5">Disintegrin domain-containing protein</fullName>
    </recommendedName>
</protein>
<feature type="signal peptide" evidence="2">
    <location>
        <begin position="1"/>
        <end position="24"/>
    </location>
</feature>
<dbReference type="PROSITE" id="PS51257">
    <property type="entry name" value="PROKAR_LIPOPROTEIN"/>
    <property type="match status" value="1"/>
</dbReference>
<proteinExistence type="predicted"/>
<name>A0A328C0L3_9DELT</name>